<comment type="caution">
    <text evidence="3">The sequence shown here is derived from an EMBL/GenBank/DDBJ whole genome shotgun (WGS) entry which is preliminary data.</text>
</comment>
<keyword evidence="4" id="KW-1185">Reference proteome</keyword>
<sequence length="459" mass="50147">MTMTKALGRLALPATAAAALMAASGAYAQDVPPMPQVEGPVATTLGNMAHPSRRGPTLGQNPPMDWPADREPAFFDYVEDEFFVTGEANGAPYTTRYVFRHPADPEAFSGFVAIETLHPAQSAQMWMASRVGGMMNGHGYVEVVNTPGLIGSLQAYNANRYEDLSIEGAVTEQGAADPAQNEIIAQIANLVQTANPLGEEWNAEYLVMSGASATSRTAMNFMEQENGANAWTAEDGSPIIDAMYVWDTDGPTQDVLDSTYHVPVIILSTQTEFMDGPRTFAEDSDEEGSQFRLYQVAGMPHLESREMYEAGWSDCTAPIDDFWYNAMVFQGMDWMYNWLANGDAPPMADKIEYESDEVDAAIVTDQYGNAMGGVRSPQVDVPRETFTTPNAGGFVCGLMGVVEPLPQEVLDTLYTSPGDYAKQLTEATVDLIEQGYFPEEYVFEITEEVERYAEQVGAM</sequence>
<feature type="chain" id="PRO_5025520452" description="Alpha/beta hydrolase domain-containing protein" evidence="1">
    <location>
        <begin position="29"/>
        <end position="459"/>
    </location>
</feature>
<keyword evidence="1" id="KW-0732">Signal</keyword>
<proteinExistence type="predicted"/>
<dbReference type="RefSeq" id="WP_163896091.1">
    <property type="nucleotide sequence ID" value="NZ_JAAFYS010000004.1"/>
</dbReference>
<protein>
    <recommendedName>
        <fullName evidence="2">Alpha/beta hydrolase domain-containing protein</fullName>
    </recommendedName>
</protein>
<dbReference type="InterPro" id="IPR045394">
    <property type="entry name" value="Abhydrolase_dom"/>
</dbReference>
<dbReference type="AlphaFoldDB" id="A0A6B2JXE9"/>
<dbReference type="Proteomes" id="UP000474757">
    <property type="component" value="Unassembled WGS sequence"/>
</dbReference>
<evidence type="ECO:0000259" key="2">
    <source>
        <dbReference type="Pfam" id="PF20091"/>
    </source>
</evidence>
<name>A0A6B2JXE9_9RHOB</name>
<reference evidence="3 4" key="1">
    <citation type="submission" date="2020-02" db="EMBL/GenBank/DDBJ databases">
        <title>Pseudoroseicyclus tamarix, sp. nov., isolated from offshore sediment of a Tamarix chinensis forest.</title>
        <authorList>
            <person name="Gai Y."/>
        </authorList>
    </citation>
    <scope>NUCLEOTIDE SEQUENCE [LARGE SCALE GENOMIC DNA]</scope>
    <source>
        <strain evidence="3 4">CLL3-39</strain>
    </source>
</reference>
<gene>
    <name evidence="3" type="ORF">GZA08_17745</name>
</gene>
<evidence type="ECO:0000313" key="4">
    <source>
        <dbReference type="Proteomes" id="UP000474757"/>
    </source>
</evidence>
<organism evidence="3 4">
    <name type="scientific">Pseudoroseicyclus tamaricis</name>
    <dbReference type="NCBI Taxonomy" id="2705421"/>
    <lineage>
        <taxon>Bacteria</taxon>
        <taxon>Pseudomonadati</taxon>
        <taxon>Pseudomonadota</taxon>
        <taxon>Alphaproteobacteria</taxon>
        <taxon>Rhodobacterales</taxon>
        <taxon>Paracoccaceae</taxon>
        <taxon>Pseudoroseicyclus</taxon>
    </lineage>
</organism>
<dbReference type="Pfam" id="PF20091">
    <property type="entry name" value="Abhydrolase_10"/>
    <property type="match status" value="1"/>
</dbReference>
<dbReference type="EMBL" id="JAAGAB010000004">
    <property type="protein sequence ID" value="NDV02810.1"/>
    <property type="molecule type" value="Genomic_DNA"/>
</dbReference>
<feature type="signal peptide" evidence="1">
    <location>
        <begin position="1"/>
        <end position="28"/>
    </location>
</feature>
<evidence type="ECO:0000256" key="1">
    <source>
        <dbReference type="SAM" id="SignalP"/>
    </source>
</evidence>
<accession>A0A6B2JXE9</accession>
<evidence type="ECO:0000313" key="3">
    <source>
        <dbReference type="EMBL" id="NDV02810.1"/>
    </source>
</evidence>
<feature type="domain" description="Alpha/beta hydrolase" evidence="2">
    <location>
        <begin position="71"/>
        <end position="440"/>
    </location>
</feature>